<dbReference type="InterPro" id="IPR003676">
    <property type="entry name" value="SAUR_fam"/>
</dbReference>
<dbReference type="Pfam" id="PF02519">
    <property type="entry name" value="Auxin_inducible"/>
    <property type="match status" value="1"/>
</dbReference>
<dbReference type="Proteomes" id="UP001064489">
    <property type="component" value="Chromosome 13"/>
</dbReference>
<protein>
    <recommendedName>
        <fullName evidence="6">Small auxin up regulated protein</fullName>
    </recommendedName>
</protein>
<comment type="similarity">
    <text evidence="1">Belongs to the ARG7 family.</text>
</comment>
<evidence type="ECO:0000256" key="1">
    <source>
        <dbReference type="ARBA" id="ARBA00006974"/>
    </source>
</evidence>
<dbReference type="AlphaFoldDB" id="A0AAD5P4C8"/>
<keyword evidence="2" id="KW-0217">Developmental protein</keyword>
<dbReference type="PANTHER" id="PTHR31175:SF104">
    <property type="entry name" value="SAUR-LIKE AUXIN-RESPONSIVE FAMILY PROTEIN"/>
    <property type="match status" value="1"/>
</dbReference>
<evidence type="ECO:0000256" key="2">
    <source>
        <dbReference type="ARBA" id="ARBA00022473"/>
    </source>
</evidence>
<organism evidence="4 5">
    <name type="scientific">Acer negundo</name>
    <name type="common">Box elder</name>
    <dbReference type="NCBI Taxonomy" id="4023"/>
    <lineage>
        <taxon>Eukaryota</taxon>
        <taxon>Viridiplantae</taxon>
        <taxon>Streptophyta</taxon>
        <taxon>Embryophyta</taxon>
        <taxon>Tracheophyta</taxon>
        <taxon>Spermatophyta</taxon>
        <taxon>Magnoliopsida</taxon>
        <taxon>eudicotyledons</taxon>
        <taxon>Gunneridae</taxon>
        <taxon>Pentapetalae</taxon>
        <taxon>rosids</taxon>
        <taxon>malvids</taxon>
        <taxon>Sapindales</taxon>
        <taxon>Sapindaceae</taxon>
        <taxon>Hippocastanoideae</taxon>
        <taxon>Acereae</taxon>
        <taxon>Acer</taxon>
    </lineage>
</organism>
<evidence type="ECO:0000256" key="3">
    <source>
        <dbReference type="ARBA" id="ARBA00022604"/>
    </source>
</evidence>
<comment type="caution">
    <text evidence="4">The sequence shown here is derived from an EMBL/GenBank/DDBJ whole genome shotgun (WGS) entry which is preliminary data.</text>
</comment>
<dbReference type="EMBL" id="JAJSOW010000002">
    <property type="protein sequence ID" value="KAI9198332.1"/>
    <property type="molecule type" value="Genomic_DNA"/>
</dbReference>
<gene>
    <name evidence="4" type="ORF">LWI28_014046</name>
</gene>
<evidence type="ECO:0008006" key="6">
    <source>
        <dbReference type="Google" id="ProtNLM"/>
    </source>
</evidence>
<dbReference type="GO" id="GO:0009733">
    <property type="term" value="P:response to auxin"/>
    <property type="evidence" value="ECO:0007669"/>
    <property type="project" value="InterPro"/>
</dbReference>
<keyword evidence="5" id="KW-1185">Reference proteome</keyword>
<evidence type="ECO:0000313" key="4">
    <source>
        <dbReference type="EMBL" id="KAI9198332.1"/>
    </source>
</evidence>
<dbReference type="PANTHER" id="PTHR31175">
    <property type="entry name" value="AUXIN-RESPONSIVE FAMILY PROTEIN"/>
    <property type="match status" value="1"/>
</dbReference>
<name>A0AAD5P4C8_ACENE</name>
<evidence type="ECO:0000313" key="5">
    <source>
        <dbReference type="Proteomes" id="UP001064489"/>
    </source>
</evidence>
<reference evidence="4 5" key="1">
    <citation type="journal article" date="2022" name="Plant J.">
        <title>Strategies of tolerance reflected in two North American maple genomes.</title>
        <authorList>
            <person name="McEvoy S.L."/>
            <person name="Sezen U.U."/>
            <person name="Trouern-Trend A."/>
            <person name="McMahon S.M."/>
            <person name="Schaberg P.G."/>
            <person name="Yang J."/>
            <person name="Wegrzyn J.L."/>
            <person name="Swenson N.G."/>
        </authorList>
    </citation>
    <scope>NUCLEOTIDE SEQUENCE [LARGE SCALE GENOMIC DNA]</scope>
    <source>
        <strain evidence="4">91603</strain>
    </source>
</reference>
<accession>A0AAD5P4C8</accession>
<proteinExistence type="inferred from homology"/>
<sequence>MAAAKRRRISYTRSDENINLLLKRATLLCTYTNDGKRFMVPLEYLSRNVFIDLLRMSEEEFGLPIHGAITLPCDSTMFEYVVSLVGRRMPEELEKALLTSVATCHQLASSSSSLA</sequence>
<keyword evidence="3" id="KW-0341">Growth regulation</keyword>